<dbReference type="Pfam" id="PF18406">
    <property type="entry name" value="DUF1281_C"/>
    <property type="match status" value="1"/>
</dbReference>
<protein>
    <recommendedName>
        <fullName evidence="1">YubB ferredoxin-like domain-containing protein</fullName>
    </recommendedName>
</protein>
<dbReference type="RefSeq" id="WP_177024605.1">
    <property type="nucleotide sequence ID" value="NZ_JACAQV010000021.1"/>
</dbReference>
<dbReference type="EMBL" id="JACAQV010000021">
    <property type="protein sequence ID" value="NWF09965.1"/>
    <property type="molecule type" value="Genomic_DNA"/>
</dbReference>
<feature type="domain" description="YubB ferredoxin-like" evidence="1">
    <location>
        <begin position="112"/>
        <end position="185"/>
    </location>
</feature>
<dbReference type="Proteomes" id="UP000561369">
    <property type="component" value="Unassembled WGS sequence"/>
</dbReference>
<name>A0A7Y8GGS1_9PSED</name>
<accession>A0A7Y8GGS1</accession>
<proteinExistence type="predicted"/>
<comment type="caution">
    <text evidence="2">The sequence shown here is derived from an EMBL/GenBank/DDBJ whole genome shotgun (WGS) entry which is preliminary data.</text>
</comment>
<dbReference type="AlphaFoldDB" id="A0A7Y8GGS1"/>
<reference evidence="2 3" key="1">
    <citation type="submission" date="2020-04" db="EMBL/GenBank/DDBJ databases">
        <title>Molecular characterization of pseudomonads from Agaricus bisporus reveal novel blotch 2 pathogens in Western Europe.</title>
        <authorList>
            <person name="Taparia T."/>
            <person name="Krijger M."/>
            <person name="Haynes E."/>
            <person name="Elpinstone J.G."/>
            <person name="Noble R."/>
            <person name="Van Der Wolf J."/>
        </authorList>
    </citation>
    <scope>NUCLEOTIDE SEQUENCE [LARGE SCALE GENOMIC DNA]</scope>
    <source>
        <strain evidence="2 3">IPO3765</strain>
    </source>
</reference>
<gene>
    <name evidence="2" type="ORF">HX810_20045</name>
</gene>
<evidence type="ECO:0000313" key="2">
    <source>
        <dbReference type="EMBL" id="NWF09965.1"/>
    </source>
</evidence>
<sequence length="216" mass="24493">MPNWITNKVEAPREVLESLFNAEGRIDFNTIIPFMGSFDWNGIDCAAEEAAEVITAQPLNDHPLIASLQRDSRTKVDVLKLSDEGFEQFVQMLRNKRQHGYFHSMDFARDQWGTKWNACNQAVNLDAQEFEFETAWSCPRPIYKALSAKFPDATIVVRFADEDIGSNCGTITWKGGEASSEDVAGNWNEMTKKDQDKWSAFARDLTGRPADDEDDE</sequence>
<organism evidence="2 3">
    <name type="scientific">Pseudomonas salomonii</name>
    <dbReference type="NCBI Taxonomy" id="191391"/>
    <lineage>
        <taxon>Bacteria</taxon>
        <taxon>Pseudomonadati</taxon>
        <taxon>Pseudomonadota</taxon>
        <taxon>Gammaproteobacteria</taxon>
        <taxon>Pseudomonadales</taxon>
        <taxon>Pseudomonadaceae</taxon>
        <taxon>Pseudomonas</taxon>
    </lineage>
</organism>
<evidence type="ECO:0000313" key="3">
    <source>
        <dbReference type="Proteomes" id="UP000561369"/>
    </source>
</evidence>
<evidence type="ECO:0000259" key="1">
    <source>
        <dbReference type="Pfam" id="PF18406"/>
    </source>
</evidence>
<dbReference type="InterPro" id="IPR041329">
    <property type="entry name" value="YubB_C"/>
</dbReference>